<dbReference type="RefSeq" id="WP_012754150.1">
    <property type="nucleotide sequence ID" value="NC_012811.1"/>
</dbReference>
<dbReference type="AlphaFoldDB" id="C5B5I7"/>
<dbReference type="InterPro" id="IPR058031">
    <property type="entry name" value="AAA_lid_NorR"/>
</dbReference>
<gene>
    <name evidence="10" type="ordered locus">MexAM1_META2p0902</name>
</gene>
<dbReference type="InterPro" id="IPR027417">
    <property type="entry name" value="P-loop_NTPase"/>
</dbReference>
<dbReference type="Gene3D" id="3.40.50.300">
    <property type="entry name" value="P-loop containing nucleotide triphosphate hydrolases"/>
    <property type="match status" value="1"/>
</dbReference>
<dbReference type="InterPro" id="IPR025944">
    <property type="entry name" value="Sigma_54_int_dom_CS"/>
</dbReference>
<dbReference type="Proteomes" id="UP000009081">
    <property type="component" value="Plasmid megaplasmid"/>
</dbReference>
<evidence type="ECO:0000256" key="3">
    <source>
        <dbReference type="ARBA" id="ARBA00023012"/>
    </source>
</evidence>
<dbReference type="CDD" id="cd00009">
    <property type="entry name" value="AAA"/>
    <property type="match status" value="1"/>
</dbReference>
<keyword evidence="8" id="KW-0175">Coiled coil</keyword>
<protein>
    <submittedName>
        <fullName evidence="10">Transcriptional regulatory protein (ZraR)</fullName>
    </submittedName>
</protein>
<keyword evidence="2" id="KW-0067">ATP-binding</keyword>
<reference evidence="10 11" key="1">
    <citation type="journal article" date="2009" name="PLoS ONE">
        <title>Methylobacterium genome sequences: a reference blueprint to investigate microbial metabolism of C1 compounds from natural and industrial sources.</title>
        <authorList>
            <person name="Vuilleumier S."/>
            <person name="Chistoserdova L."/>
            <person name="Lee M.-C."/>
            <person name="Bringel F."/>
            <person name="Lajus A."/>
            <person name="Zhou Y."/>
            <person name="Gourion B."/>
            <person name="Barbe V."/>
            <person name="Chang J."/>
            <person name="Cruveiller S."/>
            <person name="Dossat C."/>
            <person name="Gillett W."/>
            <person name="Gruffaz C."/>
            <person name="Haugen E."/>
            <person name="Hourcade E."/>
            <person name="Levy R."/>
            <person name="Mangenot S."/>
            <person name="Muller E."/>
            <person name="Nadalig T."/>
            <person name="Pagni M."/>
            <person name="Penny C."/>
            <person name="Peyraud R."/>
            <person name="Robinson D.G."/>
            <person name="Roche D."/>
            <person name="Rouy Z."/>
            <person name="Saenampechek C."/>
            <person name="Salvignol G."/>
            <person name="Vallenet D."/>
            <person name="Wu Z."/>
            <person name="Marx C.J."/>
            <person name="Vorholt J.A."/>
            <person name="Olson M.V."/>
            <person name="Kaul R."/>
            <person name="Weissenbach J."/>
            <person name="Medigue C."/>
            <person name="Lidstrom M.E."/>
        </authorList>
    </citation>
    <scope>NUCLEOTIDE SEQUENCE [LARGE SCALE GENOMIC DNA]</scope>
    <source>
        <strain evidence="11">ATCC 14718 / DSM 1338 / JCM 2805 / NCIMB 9133 / AM1</strain>
    </source>
</reference>
<keyword evidence="6" id="KW-0010">Activator</keyword>
<evidence type="ECO:0000256" key="4">
    <source>
        <dbReference type="ARBA" id="ARBA00023015"/>
    </source>
</evidence>
<dbReference type="PROSITE" id="PS00688">
    <property type="entry name" value="SIGMA54_INTERACT_3"/>
    <property type="match status" value="1"/>
</dbReference>
<dbReference type="GO" id="GO:0006355">
    <property type="term" value="P:regulation of DNA-templated transcription"/>
    <property type="evidence" value="ECO:0007669"/>
    <property type="project" value="InterPro"/>
</dbReference>
<dbReference type="EMBL" id="CP001511">
    <property type="protein sequence ID" value="ACS43719.1"/>
    <property type="molecule type" value="Genomic_DNA"/>
</dbReference>
<keyword evidence="10" id="KW-0614">Plasmid</keyword>
<proteinExistence type="predicted"/>
<evidence type="ECO:0000256" key="5">
    <source>
        <dbReference type="ARBA" id="ARBA00023125"/>
    </source>
</evidence>
<dbReference type="SUPFAM" id="SSF46689">
    <property type="entry name" value="Homeodomain-like"/>
    <property type="match status" value="1"/>
</dbReference>
<dbReference type="PROSITE" id="PS00675">
    <property type="entry name" value="SIGMA54_INTERACT_1"/>
    <property type="match status" value="1"/>
</dbReference>
<evidence type="ECO:0000313" key="10">
    <source>
        <dbReference type="EMBL" id="ACS43719.1"/>
    </source>
</evidence>
<keyword evidence="7" id="KW-0804">Transcription</keyword>
<keyword evidence="3" id="KW-0902">Two-component regulatory system</keyword>
<dbReference type="PRINTS" id="PR01590">
    <property type="entry name" value="HTHFIS"/>
</dbReference>
<evidence type="ECO:0000256" key="8">
    <source>
        <dbReference type="SAM" id="Coils"/>
    </source>
</evidence>
<dbReference type="SMART" id="SM00382">
    <property type="entry name" value="AAA"/>
    <property type="match status" value="1"/>
</dbReference>
<dbReference type="GO" id="GO:0043565">
    <property type="term" value="F:sequence-specific DNA binding"/>
    <property type="evidence" value="ECO:0007669"/>
    <property type="project" value="InterPro"/>
</dbReference>
<dbReference type="InterPro" id="IPR025943">
    <property type="entry name" value="Sigma_54_int_dom_ATP-bd_2"/>
</dbReference>
<dbReference type="InterPro" id="IPR009057">
    <property type="entry name" value="Homeodomain-like_sf"/>
</dbReference>
<dbReference type="FunFam" id="3.40.50.300:FF:000006">
    <property type="entry name" value="DNA-binding transcriptional regulator NtrC"/>
    <property type="match status" value="1"/>
</dbReference>
<evidence type="ECO:0000259" key="9">
    <source>
        <dbReference type="PROSITE" id="PS50045"/>
    </source>
</evidence>
<sequence>MIENTRLDRVVATGKAEVGEIQSMRGAERVVTRTPIKRGDKVLGAVGRIMFKGPAQVETLSRRINVLEREVEFYKREAAAICNRSYGLDTLIGESAPMRRLRGEIIKVAPLEIPVLIRGESGTGKELVAQALHRLSARRDSAVVMVNAAALPATLVESELFGYEPGAFTGADRKGRKGKFEQAAGGTIFLDEIGDMPMEVQAKLLRVLQDRIVERIGSDRPQHVDFRLVTATNHDLQELVTAGRFRLDLFYRISAITIEIPPLRSRVDDIPVLVAHFIKDVADRHHQPCPEVTDSALSYLMEQPWPGNIRQLRHEVERAFVFAENGRICADTFTPADDFRAPSTTPALAARDIATANPGAATLKASIGQVEIELVRAALTRNQGNKKRAAQELGISRSYLYKLLEIDD</sequence>
<evidence type="ECO:0000256" key="1">
    <source>
        <dbReference type="ARBA" id="ARBA00022741"/>
    </source>
</evidence>
<dbReference type="KEGG" id="mea:Mex_2p0902"/>
<dbReference type="Gene3D" id="1.10.8.60">
    <property type="match status" value="1"/>
</dbReference>
<dbReference type="GO" id="GO:0000160">
    <property type="term" value="P:phosphorelay signal transduction system"/>
    <property type="evidence" value="ECO:0007669"/>
    <property type="project" value="UniProtKB-KW"/>
</dbReference>
<accession>C5B5I7</accession>
<dbReference type="Pfam" id="PF00158">
    <property type="entry name" value="Sigma54_activat"/>
    <property type="match status" value="1"/>
</dbReference>
<dbReference type="Pfam" id="PF02954">
    <property type="entry name" value="HTH_8"/>
    <property type="match status" value="1"/>
</dbReference>
<name>C5B5I7_METEA</name>
<dbReference type="Gene3D" id="1.10.10.60">
    <property type="entry name" value="Homeodomain-like"/>
    <property type="match status" value="1"/>
</dbReference>
<evidence type="ECO:0000256" key="6">
    <source>
        <dbReference type="ARBA" id="ARBA00023159"/>
    </source>
</evidence>
<dbReference type="PROSITE" id="PS50045">
    <property type="entry name" value="SIGMA54_INTERACT_4"/>
    <property type="match status" value="1"/>
</dbReference>
<keyword evidence="11" id="KW-1185">Reference proteome</keyword>
<dbReference type="InterPro" id="IPR002197">
    <property type="entry name" value="HTH_Fis"/>
</dbReference>
<feature type="domain" description="Sigma-54 factor interaction" evidence="9">
    <location>
        <begin position="91"/>
        <end position="321"/>
    </location>
</feature>
<dbReference type="PANTHER" id="PTHR32071">
    <property type="entry name" value="TRANSCRIPTIONAL REGULATORY PROTEIN"/>
    <property type="match status" value="1"/>
</dbReference>
<keyword evidence="5" id="KW-0238">DNA-binding</keyword>
<keyword evidence="4" id="KW-0805">Transcription regulation</keyword>
<keyword evidence="1" id="KW-0547">Nucleotide-binding</keyword>
<dbReference type="Pfam" id="PF25601">
    <property type="entry name" value="AAA_lid_14"/>
    <property type="match status" value="1"/>
</dbReference>
<evidence type="ECO:0000313" key="11">
    <source>
        <dbReference type="Proteomes" id="UP000009081"/>
    </source>
</evidence>
<organism evidence="10 11">
    <name type="scientific">Methylorubrum extorquens (strain ATCC 14718 / DSM 1338 / JCM 2805 / NCIMB 9133 / AM1)</name>
    <name type="common">Methylobacterium extorquens</name>
    <dbReference type="NCBI Taxonomy" id="272630"/>
    <lineage>
        <taxon>Bacteria</taxon>
        <taxon>Pseudomonadati</taxon>
        <taxon>Pseudomonadota</taxon>
        <taxon>Alphaproteobacteria</taxon>
        <taxon>Hyphomicrobiales</taxon>
        <taxon>Methylobacteriaceae</taxon>
        <taxon>Methylorubrum</taxon>
    </lineage>
</organism>
<dbReference type="PROSITE" id="PS00676">
    <property type="entry name" value="SIGMA54_INTERACT_2"/>
    <property type="match status" value="1"/>
</dbReference>
<dbReference type="SUPFAM" id="SSF52540">
    <property type="entry name" value="P-loop containing nucleoside triphosphate hydrolases"/>
    <property type="match status" value="1"/>
</dbReference>
<feature type="coiled-coil region" evidence="8">
    <location>
        <begin position="57"/>
        <end position="84"/>
    </location>
</feature>
<dbReference type="HOGENOM" id="CLU_000445_8_1_5"/>
<dbReference type="InterPro" id="IPR025662">
    <property type="entry name" value="Sigma_54_int_dom_ATP-bd_1"/>
</dbReference>
<dbReference type="InterPro" id="IPR002078">
    <property type="entry name" value="Sigma_54_int"/>
</dbReference>
<evidence type="ECO:0000256" key="7">
    <source>
        <dbReference type="ARBA" id="ARBA00023163"/>
    </source>
</evidence>
<dbReference type="PANTHER" id="PTHR32071:SF57">
    <property type="entry name" value="C4-DICARBOXYLATE TRANSPORT TRANSCRIPTIONAL REGULATORY PROTEIN DCTD"/>
    <property type="match status" value="1"/>
</dbReference>
<evidence type="ECO:0000256" key="2">
    <source>
        <dbReference type="ARBA" id="ARBA00022840"/>
    </source>
</evidence>
<geneLocation type="plasmid" evidence="10 11">
    <name>megaplasmid</name>
</geneLocation>
<dbReference type="GO" id="GO:0005524">
    <property type="term" value="F:ATP binding"/>
    <property type="evidence" value="ECO:0007669"/>
    <property type="project" value="UniProtKB-KW"/>
</dbReference>
<dbReference type="InterPro" id="IPR003593">
    <property type="entry name" value="AAA+_ATPase"/>
</dbReference>